<feature type="compositionally biased region" description="Polar residues" evidence="1">
    <location>
        <begin position="624"/>
        <end position="635"/>
    </location>
</feature>
<organism evidence="2 3">
    <name type="scientific">Clonostachys chloroleuca</name>
    <dbReference type="NCBI Taxonomy" id="1926264"/>
    <lineage>
        <taxon>Eukaryota</taxon>
        <taxon>Fungi</taxon>
        <taxon>Dikarya</taxon>
        <taxon>Ascomycota</taxon>
        <taxon>Pezizomycotina</taxon>
        <taxon>Sordariomycetes</taxon>
        <taxon>Hypocreomycetidae</taxon>
        <taxon>Hypocreales</taxon>
        <taxon>Bionectriaceae</taxon>
        <taxon>Clonostachys</taxon>
    </lineage>
</organism>
<feature type="compositionally biased region" description="Low complexity" evidence="1">
    <location>
        <begin position="659"/>
        <end position="675"/>
    </location>
</feature>
<name>A0AA35Q9C6_9HYPO</name>
<reference evidence="2" key="1">
    <citation type="submission" date="2023-01" db="EMBL/GenBank/DDBJ databases">
        <authorList>
            <person name="Piombo E."/>
        </authorList>
    </citation>
    <scope>NUCLEOTIDE SEQUENCE</scope>
</reference>
<evidence type="ECO:0000313" key="3">
    <source>
        <dbReference type="Proteomes" id="UP001160390"/>
    </source>
</evidence>
<feature type="compositionally biased region" description="Low complexity" evidence="1">
    <location>
        <begin position="726"/>
        <end position="742"/>
    </location>
</feature>
<feature type="region of interest" description="Disordered" evidence="1">
    <location>
        <begin position="97"/>
        <end position="126"/>
    </location>
</feature>
<protein>
    <submittedName>
        <fullName evidence="2">Uncharacterized protein</fullName>
    </submittedName>
</protein>
<feature type="region of interest" description="Disordered" evidence="1">
    <location>
        <begin position="551"/>
        <end position="887"/>
    </location>
</feature>
<comment type="caution">
    <text evidence="2">The sequence shown here is derived from an EMBL/GenBank/DDBJ whole genome shotgun (WGS) entry which is preliminary data.</text>
</comment>
<feature type="compositionally biased region" description="Polar residues" evidence="1">
    <location>
        <begin position="848"/>
        <end position="858"/>
    </location>
</feature>
<evidence type="ECO:0000313" key="2">
    <source>
        <dbReference type="EMBL" id="CAI6096134.1"/>
    </source>
</evidence>
<sequence>MASSPQSAQPILFRQVVDATDEELTQLILHHPWYIKPKDNWSKPPDFELEPGENGPSPEERQNLRKRFWRLRKEALAPPYPITEERLELAARWRRVPKSIPPGPRASPDSPTSREPFIGPHEHQDYTARRREKTAYMLLLELGGRPVYPLDRFFNDDTNYQGRNPTEERLRPWKRLHEHRVPRPYGLKWWESSILQLKNWERFRTWQRDHRGPNDQDNFQAFVQEQYRDWEILRGTADYPEWCWEMEEQPTRLWSDWEKRQHDRATHREEGCGSFTDYSEAARRRLEKYGLDYPFQLHPDPMQQDPLTTWIEYLAYEHWWLDHYTEVLDSTQEEMLEVWEKVDSHDLFDSSEALVEEKPHKSFDFDLSPLEQKFRVLTYSPVLYFETDKKLTPSTMENRFLWAEEVLKDAKSIAAIAGAKVEQKREKEKATWVEKTPAAFKLDQLRKDCEQVREEARQEFKNAYFRKKYYRILMDLTAKTTEQVLTRHWQRTVVGWALEELDLIKEEVRKLPESSDIPMIVAAKLAAAKLAAVKRGRKRARFTNDEPAIRLISPSGKGRKIKRRKLALDPYPSPQGSRSLSSKSSIAERLEWASASGHDVWPAPTDGGNNDEQEGEDERPIVTGESSGQDKQASASEHEPIDNGSSNVQQEEDGGGQSATGESSGQGAAAEASSSYPTSRPEYQAMLSPIQPDADEDDPTGRQGTPPASGGGDGQHVPQGAGSEQPAITAEVPAPAAASPSPKARESQPPRRSARIMAKLAEQATAPTDEPAARNAAEPQAQLKGKGKAKRALSAPATLDADEPRPKRRRRPTAKQANTAHGSAAGQGTSSSDGPGLHVPQEEGTIQDCITISSSSLDTGPPTAHGSQRAKPRKRATSRVNRSKRKA</sequence>
<keyword evidence="3" id="KW-1185">Reference proteome</keyword>
<evidence type="ECO:0000256" key="1">
    <source>
        <dbReference type="SAM" id="MobiDB-lite"/>
    </source>
</evidence>
<dbReference type="EMBL" id="CABFNP030001281">
    <property type="protein sequence ID" value="CAI6096134.1"/>
    <property type="molecule type" value="Genomic_DNA"/>
</dbReference>
<dbReference type="AlphaFoldDB" id="A0AA35Q9C6"/>
<feature type="region of interest" description="Disordered" evidence="1">
    <location>
        <begin position="42"/>
        <end position="61"/>
    </location>
</feature>
<accession>A0AA35Q9C6</accession>
<dbReference type="Proteomes" id="UP001160390">
    <property type="component" value="Unassembled WGS sequence"/>
</dbReference>
<feature type="compositionally biased region" description="Polar residues" evidence="1">
    <location>
        <begin position="574"/>
        <end position="585"/>
    </location>
</feature>
<feature type="compositionally biased region" description="Polar residues" evidence="1">
    <location>
        <begin position="815"/>
        <end position="833"/>
    </location>
</feature>
<gene>
    <name evidence="2" type="ORF">CCHLO57077_00010526</name>
</gene>
<feature type="compositionally biased region" description="Basic residues" evidence="1">
    <location>
        <begin position="868"/>
        <end position="887"/>
    </location>
</feature>
<proteinExistence type="predicted"/>